<feature type="region of interest" description="Disordered" evidence="1">
    <location>
        <begin position="30"/>
        <end position="73"/>
    </location>
</feature>
<accession>A0AA88LQA2</accession>
<evidence type="ECO:0000313" key="2">
    <source>
        <dbReference type="EMBL" id="KAK2818698.1"/>
    </source>
</evidence>
<proteinExistence type="predicted"/>
<reference evidence="2" key="1">
    <citation type="submission" date="2023-07" db="EMBL/GenBank/DDBJ databases">
        <title>Chromosome-level Genome Assembly of Striped Snakehead (Channa striata).</title>
        <authorList>
            <person name="Liu H."/>
        </authorList>
    </citation>
    <scope>NUCLEOTIDE SEQUENCE</scope>
    <source>
        <strain evidence="2">Gz</strain>
        <tissue evidence="2">Muscle</tissue>
    </source>
</reference>
<name>A0AA88LQA2_CHASR</name>
<keyword evidence="3" id="KW-1185">Reference proteome</keyword>
<feature type="compositionally biased region" description="Polar residues" evidence="1">
    <location>
        <begin position="54"/>
        <end position="64"/>
    </location>
</feature>
<dbReference type="EMBL" id="JAUPFM010000020">
    <property type="protein sequence ID" value="KAK2818698.1"/>
    <property type="molecule type" value="Genomic_DNA"/>
</dbReference>
<evidence type="ECO:0000256" key="1">
    <source>
        <dbReference type="SAM" id="MobiDB-lite"/>
    </source>
</evidence>
<dbReference type="AlphaFoldDB" id="A0AA88LQA2"/>
<dbReference type="Proteomes" id="UP001187415">
    <property type="component" value="Unassembled WGS sequence"/>
</dbReference>
<protein>
    <submittedName>
        <fullName evidence="2">Uncharacterized protein</fullName>
    </submittedName>
</protein>
<organism evidence="2 3">
    <name type="scientific">Channa striata</name>
    <name type="common">Snakehead murrel</name>
    <name type="synonym">Ophicephalus striatus</name>
    <dbReference type="NCBI Taxonomy" id="64152"/>
    <lineage>
        <taxon>Eukaryota</taxon>
        <taxon>Metazoa</taxon>
        <taxon>Chordata</taxon>
        <taxon>Craniata</taxon>
        <taxon>Vertebrata</taxon>
        <taxon>Euteleostomi</taxon>
        <taxon>Actinopterygii</taxon>
        <taxon>Neopterygii</taxon>
        <taxon>Teleostei</taxon>
        <taxon>Neoteleostei</taxon>
        <taxon>Acanthomorphata</taxon>
        <taxon>Anabantaria</taxon>
        <taxon>Anabantiformes</taxon>
        <taxon>Channoidei</taxon>
        <taxon>Channidae</taxon>
        <taxon>Channa</taxon>
    </lineage>
</organism>
<sequence length="73" mass="7995">MLISQKSGLDSCTYCKRWRRCGGFAVFSKDASTGGTRNRSSNPQGRDLVFLSCGTPSPRTQETPLSPDPKLEL</sequence>
<gene>
    <name evidence="2" type="ORF">Q5P01_024259</name>
</gene>
<feature type="compositionally biased region" description="Polar residues" evidence="1">
    <location>
        <begin position="30"/>
        <end position="44"/>
    </location>
</feature>
<evidence type="ECO:0000313" key="3">
    <source>
        <dbReference type="Proteomes" id="UP001187415"/>
    </source>
</evidence>
<comment type="caution">
    <text evidence="2">The sequence shown here is derived from an EMBL/GenBank/DDBJ whole genome shotgun (WGS) entry which is preliminary data.</text>
</comment>